<protein>
    <recommendedName>
        <fullName evidence="4">Probable quinone oxidoreductase</fullName>
    </recommendedName>
    <alternativeName>
        <fullName evidence="3">NADPH:quinone reductase</fullName>
    </alternativeName>
</protein>
<evidence type="ECO:0000313" key="7">
    <source>
        <dbReference type="Proteomes" id="UP000268162"/>
    </source>
</evidence>
<feature type="domain" description="Enoyl reductase (ER)" evidence="5">
    <location>
        <begin position="10"/>
        <end position="322"/>
    </location>
</feature>
<dbReference type="PANTHER" id="PTHR48106:SF13">
    <property type="entry name" value="QUINONE OXIDOREDUCTASE-RELATED"/>
    <property type="match status" value="1"/>
</dbReference>
<keyword evidence="7" id="KW-1185">Reference proteome</keyword>
<keyword evidence="1" id="KW-0521">NADP</keyword>
<dbReference type="AlphaFoldDB" id="A0A4P9ZZD7"/>
<sequence length="324" mass="34392">MQAIEFTQPGGPDVVVYKSVPKPDFDPAANRGQILVKNRVAGVNFADVKVREGEYPSSVPNRLGLESSGVVEAVGADVNDIRVGDRVVGMGGGLFAEYGIVPRAYAAVLPDEISFQTGAASYVVGLTALALIRRAYPVKAGDWVLVQAGAGGVGSALVQLCHHLGARVITTTSTPAKAKLATANGADHVILYTESDWVAEVKRITENRGVDVVYDAVGQTTFRKGLEALKMTGTMVTYGDASGPVEPFGVHDLITKNLTLVAISLYKYISPEQPITELVNELFSFIHQGVLSIPIGKTYPLSEVKQALIDIATRQSSGKLLVDI</sequence>
<dbReference type="CDD" id="cd05286">
    <property type="entry name" value="QOR2"/>
    <property type="match status" value="1"/>
</dbReference>
<dbReference type="InterPro" id="IPR020843">
    <property type="entry name" value="ER"/>
</dbReference>
<dbReference type="GO" id="GO:0070402">
    <property type="term" value="F:NADPH binding"/>
    <property type="evidence" value="ECO:0007669"/>
    <property type="project" value="TreeGrafter"/>
</dbReference>
<evidence type="ECO:0000256" key="3">
    <source>
        <dbReference type="ARBA" id="ARBA00043088"/>
    </source>
</evidence>
<organism evidence="6 7">
    <name type="scientific">Dimargaris cristalligena</name>
    <dbReference type="NCBI Taxonomy" id="215637"/>
    <lineage>
        <taxon>Eukaryota</taxon>
        <taxon>Fungi</taxon>
        <taxon>Fungi incertae sedis</taxon>
        <taxon>Zoopagomycota</taxon>
        <taxon>Kickxellomycotina</taxon>
        <taxon>Dimargaritomycetes</taxon>
        <taxon>Dimargaritales</taxon>
        <taxon>Dimargaritaceae</taxon>
        <taxon>Dimargaris</taxon>
    </lineage>
</organism>
<reference evidence="7" key="1">
    <citation type="journal article" date="2018" name="Nat. Microbiol.">
        <title>Leveraging single-cell genomics to expand the fungal tree of life.</title>
        <authorList>
            <person name="Ahrendt S.R."/>
            <person name="Quandt C.A."/>
            <person name="Ciobanu D."/>
            <person name="Clum A."/>
            <person name="Salamov A."/>
            <person name="Andreopoulos B."/>
            <person name="Cheng J.F."/>
            <person name="Woyke T."/>
            <person name="Pelin A."/>
            <person name="Henrissat B."/>
            <person name="Reynolds N.K."/>
            <person name="Benny G.L."/>
            <person name="Smith M.E."/>
            <person name="James T.Y."/>
            <person name="Grigoriev I.V."/>
        </authorList>
    </citation>
    <scope>NUCLEOTIDE SEQUENCE [LARGE SCALE GENOMIC DNA]</scope>
    <source>
        <strain evidence="7">RSA 468</strain>
    </source>
</reference>
<evidence type="ECO:0000256" key="4">
    <source>
        <dbReference type="ARBA" id="ARBA00070796"/>
    </source>
</evidence>
<name>A0A4P9ZZD7_9FUNG</name>
<evidence type="ECO:0000259" key="5">
    <source>
        <dbReference type="SMART" id="SM00829"/>
    </source>
</evidence>
<dbReference type="Gene3D" id="3.40.50.720">
    <property type="entry name" value="NAD(P)-binding Rossmann-like Domain"/>
    <property type="match status" value="1"/>
</dbReference>
<dbReference type="SUPFAM" id="SSF51735">
    <property type="entry name" value="NAD(P)-binding Rossmann-fold domains"/>
    <property type="match status" value="1"/>
</dbReference>
<dbReference type="GO" id="GO:0035925">
    <property type="term" value="F:mRNA 3'-UTR AU-rich region binding"/>
    <property type="evidence" value="ECO:0007669"/>
    <property type="project" value="TreeGrafter"/>
</dbReference>
<dbReference type="Pfam" id="PF08240">
    <property type="entry name" value="ADH_N"/>
    <property type="match status" value="1"/>
</dbReference>
<dbReference type="InterPro" id="IPR036291">
    <property type="entry name" value="NAD(P)-bd_dom_sf"/>
</dbReference>
<proteinExistence type="predicted"/>
<dbReference type="SMART" id="SM00829">
    <property type="entry name" value="PKS_ER"/>
    <property type="match status" value="1"/>
</dbReference>
<dbReference type="InterPro" id="IPR047618">
    <property type="entry name" value="QOR-like"/>
</dbReference>
<dbReference type="Pfam" id="PF00107">
    <property type="entry name" value="ADH_zinc_N"/>
    <property type="match status" value="1"/>
</dbReference>
<dbReference type="Proteomes" id="UP000268162">
    <property type="component" value="Unassembled WGS sequence"/>
</dbReference>
<dbReference type="SUPFAM" id="SSF50129">
    <property type="entry name" value="GroES-like"/>
    <property type="match status" value="1"/>
</dbReference>
<keyword evidence="2" id="KW-0560">Oxidoreductase</keyword>
<dbReference type="EMBL" id="ML002301">
    <property type="protein sequence ID" value="RKP39067.1"/>
    <property type="molecule type" value="Genomic_DNA"/>
</dbReference>
<evidence type="ECO:0000313" key="6">
    <source>
        <dbReference type="EMBL" id="RKP39067.1"/>
    </source>
</evidence>
<dbReference type="InterPro" id="IPR013149">
    <property type="entry name" value="ADH-like_C"/>
</dbReference>
<dbReference type="GO" id="GO:0005829">
    <property type="term" value="C:cytosol"/>
    <property type="evidence" value="ECO:0007669"/>
    <property type="project" value="TreeGrafter"/>
</dbReference>
<evidence type="ECO:0000256" key="1">
    <source>
        <dbReference type="ARBA" id="ARBA00022857"/>
    </source>
</evidence>
<evidence type="ECO:0000256" key="2">
    <source>
        <dbReference type="ARBA" id="ARBA00023002"/>
    </source>
</evidence>
<dbReference type="GO" id="GO:0003960">
    <property type="term" value="F:quinone reductase (NADPH) activity"/>
    <property type="evidence" value="ECO:0007669"/>
    <property type="project" value="InterPro"/>
</dbReference>
<dbReference type="PANTHER" id="PTHR48106">
    <property type="entry name" value="QUINONE OXIDOREDUCTASE PIG3-RELATED"/>
    <property type="match status" value="1"/>
</dbReference>
<dbReference type="Gene3D" id="3.90.180.10">
    <property type="entry name" value="Medium-chain alcohol dehydrogenases, catalytic domain"/>
    <property type="match status" value="1"/>
</dbReference>
<dbReference type="InterPro" id="IPR013154">
    <property type="entry name" value="ADH-like_N"/>
</dbReference>
<dbReference type="STRING" id="215637.A0A4P9ZZD7"/>
<dbReference type="FunFam" id="3.40.50.720:FF:000053">
    <property type="entry name" value="Quinone oxidoreductase 1"/>
    <property type="match status" value="1"/>
</dbReference>
<gene>
    <name evidence="6" type="ORF">BJ085DRAFT_38989</name>
</gene>
<accession>A0A4P9ZZD7</accession>
<dbReference type="InterPro" id="IPR011032">
    <property type="entry name" value="GroES-like_sf"/>
</dbReference>